<evidence type="ECO:0000256" key="1">
    <source>
        <dbReference type="SAM" id="Phobius"/>
    </source>
</evidence>
<sequence length="188" mass="20546">MVFLVLAVLVVLTTATTMWLLHVRAPRENDPDSIFWYAFAGLCVLAPLILIPVQHNKPSSLALLGISAVTATASHTLLRRYRAAGIASMVRQRARAAHATVAAQHDYLIERWCRYELDPALAIDFPAMSDVRIPETARLIRSVTAAARLRTALPDTFDAVDSYQQAVAGLRLALETAEENARAGTRAA</sequence>
<proteinExistence type="predicted"/>
<protein>
    <submittedName>
        <fullName evidence="2">Uncharacterized protein</fullName>
    </submittedName>
</protein>
<keyword evidence="1" id="KW-1133">Transmembrane helix</keyword>
<dbReference type="EMBL" id="FNTV01000001">
    <property type="protein sequence ID" value="SEE49855.1"/>
    <property type="molecule type" value="Genomic_DNA"/>
</dbReference>
<evidence type="ECO:0000313" key="2">
    <source>
        <dbReference type="EMBL" id="SEE49855.1"/>
    </source>
</evidence>
<dbReference type="RefSeq" id="WP_074711232.1">
    <property type="nucleotide sequence ID" value="NZ_FNTV01000001.1"/>
</dbReference>
<keyword evidence="1" id="KW-0472">Membrane</keyword>
<organism evidence="2 3">
    <name type="scientific">Arthrobacter alpinus</name>
    <dbReference type="NCBI Taxonomy" id="656366"/>
    <lineage>
        <taxon>Bacteria</taxon>
        <taxon>Bacillati</taxon>
        <taxon>Actinomycetota</taxon>
        <taxon>Actinomycetes</taxon>
        <taxon>Micrococcales</taxon>
        <taxon>Micrococcaceae</taxon>
        <taxon>Arthrobacter</taxon>
    </lineage>
</organism>
<feature type="transmembrane region" description="Helical" evidence="1">
    <location>
        <begin position="34"/>
        <end position="53"/>
    </location>
</feature>
<gene>
    <name evidence="2" type="ORF">SAMN04489740_1568</name>
</gene>
<accession>A0A1H5JBD9</accession>
<dbReference type="AlphaFoldDB" id="A0A1H5JBD9"/>
<keyword evidence="1" id="KW-0812">Transmembrane</keyword>
<evidence type="ECO:0000313" key="3">
    <source>
        <dbReference type="Proteomes" id="UP000182725"/>
    </source>
</evidence>
<dbReference type="Proteomes" id="UP000182725">
    <property type="component" value="Unassembled WGS sequence"/>
</dbReference>
<feature type="transmembrane region" description="Helical" evidence="1">
    <location>
        <begin position="60"/>
        <end position="78"/>
    </location>
</feature>
<name>A0A1H5JBD9_9MICC</name>
<reference evidence="2 3" key="1">
    <citation type="submission" date="2016-10" db="EMBL/GenBank/DDBJ databases">
        <authorList>
            <person name="de Groot N.N."/>
        </authorList>
    </citation>
    <scope>NUCLEOTIDE SEQUENCE [LARGE SCALE GENOMIC DNA]</scope>
    <source>
        <strain evidence="2 3">DSM 22274</strain>
    </source>
</reference>